<organism evidence="13 14">
    <name type="scientific">Kineococcus gynurae</name>
    <dbReference type="NCBI Taxonomy" id="452979"/>
    <lineage>
        <taxon>Bacteria</taxon>
        <taxon>Bacillati</taxon>
        <taxon>Actinomycetota</taxon>
        <taxon>Actinomycetes</taxon>
        <taxon>Kineosporiales</taxon>
        <taxon>Kineosporiaceae</taxon>
        <taxon>Kineococcus</taxon>
    </lineage>
</organism>
<keyword evidence="5" id="KW-0349">Heme</keyword>
<accession>A0ABV5LR70</accession>
<evidence type="ECO:0000256" key="2">
    <source>
        <dbReference type="ARBA" id="ARBA00007543"/>
    </source>
</evidence>
<proteinExistence type="inferred from homology"/>
<evidence type="ECO:0000256" key="3">
    <source>
        <dbReference type="ARBA" id="ARBA00022448"/>
    </source>
</evidence>
<evidence type="ECO:0000256" key="10">
    <source>
        <dbReference type="ARBA" id="ARBA00023004"/>
    </source>
</evidence>
<evidence type="ECO:0000256" key="6">
    <source>
        <dbReference type="ARBA" id="ARBA00022692"/>
    </source>
</evidence>
<dbReference type="NCBIfam" id="TIGR00203">
    <property type="entry name" value="cydB"/>
    <property type="match status" value="1"/>
</dbReference>
<evidence type="ECO:0000256" key="7">
    <source>
        <dbReference type="ARBA" id="ARBA00022723"/>
    </source>
</evidence>
<comment type="subcellular location">
    <subcellularLocation>
        <location evidence="1">Cell membrane</location>
        <topology evidence="1">Multi-pass membrane protein</topology>
    </subcellularLocation>
</comment>
<feature type="transmembrane region" description="Helical" evidence="12">
    <location>
        <begin position="294"/>
        <end position="316"/>
    </location>
</feature>
<evidence type="ECO:0000313" key="14">
    <source>
        <dbReference type="Proteomes" id="UP001589748"/>
    </source>
</evidence>
<keyword evidence="7" id="KW-0479">Metal-binding</keyword>
<dbReference type="Proteomes" id="UP001589748">
    <property type="component" value="Unassembled WGS sequence"/>
</dbReference>
<keyword evidence="6 12" id="KW-0812">Transmembrane</keyword>
<protein>
    <submittedName>
        <fullName evidence="13">Cytochrome d ubiquinol oxidase subunit II</fullName>
    </submittedName>
</protein>
<evidence type="ECO:0000256" key="1">
    <source>
        <dbReference type="ARBA" id="ARBA00004651"/>
    </source>
</evidence>
<evidence type="ECO:0000256" key="8">
    <source>
        <dbReference type="ARBA" id="ARBA00022982"/>
    </source>
</evidence>
<keyword evidence="8" id="KW-0249">Electron transport</keyword>
<feature type="transmembrane region" description="Helical" evidence="12">
    <location>
        <begin position="76"/>
        <end position="98"/>
    </location>
</feature>
<keyword evidence="10" id="KW-0408">Iron</keyword>
<feature type="transmembrane region" description="Helical" evidence="12">
    <location>
        <begin position="119"/>
        <end position="147"/>
    </location>
</feature>
<evidence type="ECO:0000256" key="12">
    <source>
        <dbReference type="SAM" id="Phobius"/>
    </source>
</evidence>
<feature type="transmembrane region" description="Helical" evidence="12">
    <location>
        <begin position="167"/>
        <end position="189"/>
    </location>
</feature>
<evidence type="ECO:0000256" key="9">
    <source>
        <dbReference type="ARBA" id="ARBA00022989"/>
    </source>
</evidence>
<sequence length="346" mass="35498">MNLDLPALWFGVAVLAWVLFWVLEGFDFGVGVLARVLGRDEDERGQAVATVGPVWDGNEVWLVAAIGVMFAAFPDWYAAALSGLYLPMVALLLLLAVRGVAIEFRGKHFAPRWRARCDLALAVSSALLALLWGAVLGVLATGLALGVDGEVAGTGPSRSLAPLLSPGAGLGALLGLGLCLLQGATFLGLRTTGPLRRRARRVALAVAVLLTAALGGVGALHGPPVLLVAAAAPALVAVLVLGRREALAFTASSLTVAAGVVATFTAHLGAGVLLPSTLPGGADVTLRGAASSPAALELITVVGVVVLPAVLVYQIWSYRVFRHRVSGRGPAMPPRTPVRPGAPLSR</sequence>
<evidence type="ECO:0000256" key="5">
    <source>
        <dbReference type="ARBA" id="ARBA00022617"/>
    </source>
</evidence>
<comment type="similarity">
    <text evidence="2">Belongs to the cytochrome ubiquinol oxidase subunit 2 family.</text>
</comment>
<reference evidence="13 14" key="1">
    <citation type="submission" date="2024-09" db="EMBL/GenBank/DDBJ databases">
        <authorList>
            <person name="Sun Q."/>
            <person name="Mori K."/>
        </authorList>
    </citation>
    <scope>NUCLEOTIDE SEQUENCE [LARGE SCALE GENOMIC DNA]</scope>
    <source>
        <strain evidence="13 14">TISTR 1856</strain>
    </source>
</reference>
<dbReference type="EMBL" id="JBHMDM010000003">
    <property type="protein sequence ID" value="MFB9376576.1"/>
    <property type="molecule type" value="Genomic_DNA"/>
</dbReference>
<keyword evidence="11 12" id="KW-0472">Membrane</keyword>
<comment type="caution">
    <text evidence="13">The sequence shown here is derived from an EMBL/GenBank/DDBJ whole genome shotgun (WGS) entry which is preliminary data.</text>
</comment>
<keyword evidence="9 12" id="KW-1133">Transmembrane helix</keyword>
<feature type="transmembrane region" description="Helical" evidence="12">
    <location>
        <begin position="7"/>
        <end position="23"/>
    </location>
</feature>
<keyword evidence="3" id="KW-0813">Transport</keyword>
<dbReference type="PANTHER" id="PTHR43141:SF5">
    <property type="entry name" value="CYTOCHROME BD-I UBIQUINOL OXIDASE SUBUNIT 2"/>
    <property type="match status" value="1"/>
</dbReference>
<feature type="transmembrane region" description="Helical" evidence="12">
    <location>
        <begin position="225"/>
        <end position="242"/>
    </location>
</feature>
<feature type="transmembrane region" description="Helical" evidence="12">
    <location>
        <begin position="201"/>
        <end position="219"/>
    </location>
</feature>
<keyword evidence="4" id="KW-1003">Cell membrane</keyword>
<evidence type="ECO:0000313" key="13">
    <source>
        <dbReference type="EMBL" id="MFB9376576.1"/>
    </source>
</evidence>
<gene>
    <name evidence="13" type="primary">cydB</name>
    <name evidence="13" type="ORF">ACFFVI_06310</name>
</gene>
<keyword evidence="14" id="KW-1185">Reference proteome</keyword>
<dbReference type="RefSeq" id="WP_380138128.1">
    <property type="nucleotide sequence ID" value="NZ_JBHLUI010000009.1"/>
</dbReference>
<feature type="transmembrane region" description="Helical" evidence="12">
    <location>
        <begin position="254"/>
        <end position="274"/>
    </location>
</feature>
<dbReference type="InterPro" id="IPR003317">
    <property type="entry name" value="Cyt-d_oxidase_su2"/>
</dbReference>
<evidence type="ECO:0000256" key="11">
    <source>
        <dbReference type="ARBA" id="ARBA00023136"/>
    </source>
</evidence>
<name>A0ABV5LR70_9ACTN</name>
<evidence type="ECO:0000256" key="4">
    <source>
        <dbReference type="ARBA" id="ARBA00022475"/>
    </source>
</evidence>
<dbReference type="Pfam" id="PF02322">
    <property type="entry name" value="Cyt_bd_oxida_II"/>
    <property type="match status" value="1"/>
</dbReference>
<dbReference type="PANTHER" id="PTHR43141">
    <property type="entry name" value="CYTOCHROME BD2 SUBUNIT II"/>
    <property type="match status" value="1"/>
</dbReference>